<dbReference type="OrthoDB" id="5979581at2759"/>
<feature type="binding site" evidence="9">
    <location>
        <position position="85"/>
    </location>
    <ligand>
        <name>ATP</name>
        <dbReference type="ChEBI" id="CHEBI:30616"/>
    </ligand>
</feature>
<evidence type="ECO:0000313" key="12">
    <source>
        <dbReference type="Proteomes" id="UP000292702"/>
    </source>
</evidence>
<dbReference type="EC" id="2.7.11.1" evidence="1"/>
<dbReference type="PANTHER" id="PTHR47634">
    <property type="entry name" value="PROTEIN KINASE DOMAIN-CONTAINING PROTEIN-RELATED"/>
    <property type="match status" value="1"/>
</dbReference>
<reference evidence="11 12" key="1">
    <citation type="submission" date="2018-11" db="EMBL/GenBank/DDBJ databases">
        <title>Genome assembly of Steccherinum ochraceum LE-BIN_3174, the white-rot fungus of the Steccherinaceae family (The Residual Polyporoid clade, Polyporales, Basidiomycota).</title>
        <authorList>
            <person name="Fedorova T.V."/>
            <person name="Glazunova O.A."/>
            <person name="Landesman E.O."/>
            <person name="Moiseenko K.V."/>
            <person name="Psurtseva N.V."/>
            <person name="Savinova O.S."/>
            <person name="Shakhova N.V."/>
            <person name="Tyazhelova T.V."/>
            <person name="Vasina D.V."/>
        </authorList>
    </citation>
    <scope>NUCLEOTIDE SEQUENCE [LARGE SCALE GENOMIC DNA]</scope>
    <source>
        <strain evidence="11 12">LE-BIN_3174</strain>
    </source>
</reference>
<comment type="catalytic activity">
    <reaction evidence="8">
        <text>L-seryl-[protein] + ATP = O-phospho-L-seryl-[protein] + ADP + H(+)</text>
        <dbReference type="Rhea" id="RHEA:17989"/>
        <dbReference type="Rhea" id="RHEA-COMP:9863"/>
        <dbReference type="Rhea" id="RHEA-COMP:11604"/>
        <dbReference type="ChEBI" id="CHEBI:15378"/>
        <dbReference type="ChEBI" id="CHEBI:29999"/>
        <dbReference type="ChEBI" id="CHEBI:30616"/>
        <dbReference type="ChEBI" id="CHEBI:83421"/>
        <dbReference type="ChEBI" id="CHEBI:456216"/>
        <dbReference type="EC" id="2.7.11.1"/>
    </reaction>
</comment>
<dbReference type="InterPro" id="IPR000719">
    <property type="entry name" value="Prot_kinase_dom"/>
</dbReference>
<keyword evidence="12" id="KW-1185">Reference proteome</keyword>
<keyword evidence="3" id="KW-0808">Transferase</keyword>
<evidence type="ECO:0000256" key="9">
    <source>
        <dbReference type="PROSITE-ProRule" id="PRU10141"/>
    </source>
</evidence>
<proteinExistence type="predicted"/>
<dbReference type="GO" id="GO:0000245">
    <property type="term" value="P:spliceosomal complex assembly"/>
    <property type="evidence" value="ECO:0007669"/>
    <property type="project" value="TreeGrafter"/>
</dbReference>
<evidence type="ECO:0000259" key="10">
    <source>
        <dbReference type="PROSITE" id="PS50011"/>
    </source>
</evidence>
<dbReference type="EMBL" id="RWJN01000292">
    <property type="protein sequence ID" value="TCD63527.1"/>
    <property type="molecule type" value="Genomic_DNA"/>
</dbReference>
<evidence type="ECO:0000256" key="5">
    <source>
        <dbReference type="ARBA" id="ARBA00022777"/>
    </source>
</evidence>
<dbReference type="GO" id="GO:0004674">
    <property type="term" value="F:protein serine/threonine kinase activity"/>
    <property type="evidence" value="ECO:0007669"/>
    <property type="project" value="UniProtKB-KW"/>
</dbReference>
<dbReference type="SMART" id="SM00220">
    <property type="entry name" value="S_TKc"/>
    <property type="match status" value="1"/>
</dbReference>
<keyword evidence="2" id="KW-0723">Serine/threonine-protein kinase</keyword>
<dbReference type="STRING" id="92696.A0A4V2MVQ7"/>
<evidence type="ECO:0000256" key="6">
    <source>
        <dbReference type="ARBA" id="ARBA00022840"/>
    </source>
</evidence>
<evidence type="ECO:0000256" key="2">
    <source>
        <dbReference type="ARBA" id="ARBA00022527"/>
    </source>
</evidence>
<keyword evidence="6 9" id="KW-0067">ATP-binding</keyword>
<name>A0A4V2MVQ7_9APHY</name>
<evidence type="ECO:0000256" key="4">
    <source>
        <dbReference type="ARBA" id="ARBA00022741"/>
    </source>
</evidence>
<comment type="catalytic activity">
    <reaction evidence="7">
        <text>L-threonyl-[protein] + ATP = O-phospho-L-threonyl-[protein] + ADP + H(+)</text>
        <dbReference type="Rhea" id="RHEA:46608"/>
        <dbReference type="Rhea" id="RHEA-COMP:11060"/>
        <dbReference type="Rhea" id="RHEA-COMP:11605"/>
        <dbReference type="ChEBI" id="CHEBI:15378"/>
        <dbReference type="ChEBI" id="CHEBI:30013"/>
        <dbReference type="ChEBI" id="CHEBI:30616"/>
        <dbReference type="ChEBI" id="CHEBI:61977"/>
        <dbReference type="ChEBI" id="CHEBI:456216"/>
        <dbReference type="EC" id="2.7.11.1"/>
    </reaction>
</comment>
<dbReference type="PROSITE" id="PS00107">
    <property type="entry name" value="PROTEIN_KINASE_ATP"/>
    <property type="match status" value="1"/>
</dbReference>
<sequence length="320" mass="35978">MSRFFKRSNKTSIMSKERITVHRDLTKKVQRSLTRAYSNGEFLNLLPGSLLYHRRYVVLGLVGFGATSTVWVAQDKESGSLVVVKALATFLLQDNSCHEVDMLTTAQKGDSSMRGYDHVCRMLQHFRLRDIKGDNIFVAGEPLAYDRSRTFSRNDLQTCMFTLGDLGSAQALSDDDRSRRIQPRALRSPEVILGAAYDTKVDIWNLGCLVYEFATGEMLFDPPAEGNLVHLAQIENLLGSFPSSLLARSEDTLKYFDAEGRVRRAASNPTQISNRLKRSKLPPSEIYEFTDFLELALTIDPTTRPSATTLLSHSWLDGVQ</sequence>
<dbReference type="PROSITE" id="PS50011">
    <property type="entry name" value="PROTEIN_KINASE_DOM"/>
    <property type="match status" value="1"/>
</dbReference>
<organism evidence="11 12">
    <name type="scientific">Steccherinum ochraceum</name>
    <dbReference type="NCBI Taxonomy" id="92696"/>
    <lineage>
        <taxon>Eukaryota</taxon>
        <taxon>Fungi</taxon>
        <taxon>Dikarya</taxon>
        <taxon>Basidiomycota</taxon>
        <taxon>Agaricomycotina</taxon>
        <taxon>Agaricomycetes</taxon>
        <taxon>Polyporales</taxon>
        <taxon>Steccherinaceae</taxon>
        <taxon>Steccherinum</taxon>
    </lineage>
</organism>
<evidence type="ECO:0000256" key="7">
    <source>
        <dbReference type="ARBA" id="ARBA00047899"/>
    </source>
</evidence>
<feature type="domain" description="Protein kinase" evidence="10">
    <location>
        <begin position="1"/>
        <end position="316"/>
    </location>
</feature>
<dbReference type="PANTHER" id="PTHR47634:SF9">
    <property type="entry name" value="PROTEIN KINASE DOMAIN-CONTAINING PROTEIN-RELATED"/>
    <property type="match status" value="1"/>
</dbReference>
<protein>
    <recommendedName>
        <fullName evidence="1">non-specific serine/threonine protein kinase</fullName>
        <ecNumber evidence="1">2.7.11.1</ecNumber>
    </recommendedName>
</protein>
<keyword evidence="5" id="KW-0418">Kinase</keyword>
<dbReference type="InterPro" id="IPR017441">
    <property type="entry name" value="Protein_kinase_ATP_BS"/>
</dbReference>
<dbReference type="AlphaFoldDB" id="A0A4V2MVQ7"/>
<evidence type="ECO:0000256" key="1">
    <source>
        <dbReference type="ARBA" id="ARBA00012513"/>
    </source>
</evidence>
<dbReference type="Gene3D" id="1.10.510.10">
    <property type="entry name" value="Transferase(Phosphotransferase) domain 1"/>
    <property type="match status" value="1"/>
</dbReference>
<comment type="caution">
    <text evidence="11">The sequence shown here is derived from an EMBL/GenBank/DDBJ whole genome shotgun (WGS) entry which is preliminary data.</text>
</comment>
<dbReference type="Pfam" id="PF00069">
    <property type="entry name" value="Pkinase"/>
    <property type="match status" value="1"/>
</dbReference>
<dbReference type="SUPFAM" id="SSF56112">
    <property type="entry name" value="Protein kinase-like (PK-like)"/>
    <property type="match status" value="1"/>
</dbReference>
<dbReference type="GO" id="GO:0050684">
    <property type="term" value="P:regulation of mRNA processing"/>
    <property type="evidence" value="ECO:0007669"/>
    <property type="project" value="TreeGrafter"/>
</dbReference>
<dbReference type="GO" id="GO:0005524">
    <property type="term" value="F:ATP binding"/>
    <property type="evidence" value="ECO:0007669"/>
    <property type="project" value="UniProtKB-UniRule"/>
</dbReference>
<dbReference type="InterPro" id="IPR011009">
    <property type="entry name" value="Kinase-like_dom_sf"/>
</dbReference>
<gene>
    <name evidence="11" type="ORF">EIP91_005328</name>
</gene>
<evidence type="ECO:0000313" key="11">
    <source>
        <dbReference type="EMBL" id="TCD63527.1"/>
    </source>
</evidence>
<keyword evidence="4 9" id="KW-0547">Nucleotide-binding</keyword>
<dbReference type="Proteomes" id="UP000292702">
    <property type="component" value="Unassembled WGS sequence"/>
</dbReference>
<evidence type="ECO:0000256" key="3">
    <source>
        <dbReference type="ARBA" id="ARBA00022679"/>
    </source>
</evidence>
<accession>A0A4V2MVQ7</accession>
<evidence type="ECO:0000256" key="8">
    <source>
        <dbReference type="ARBA" id="ARBA00048679"/>
    </source>
</evidence>
<dbReference type="InterPro" id="IPR051334">
    <property type="entry name" value="SRPK"/>
</dbReference>